<dbReference type="GeneID" id="17356543"/>
<feature type="region of interest" description="Disordered" evidence="1">
    <location>
        <begin position="525"/>
        <end position="555"/>
    </location>
</feature>
<accession>E1ZAZ1</accession>
<dbReference type="eggNOG" id="ENOG502SB1M">
    <property type="taxonomic scope" value="Eukaryota"/>
</dbReference>
<dbReference type="AlphaFoldDB" id="E1ZAZ1"/>
<evidence type="ECO:0000313" key="3">
    <source>
        <dbReference type="EMBL" id="EFN56934.1"/>
    </source>
</evidence>
<dbReference type="InParanoid" id="E1ZAZ1"/>
<reference evidence="3 4" key="1">
    <citation type="journal article" date="2010" name="Plant Cell">
        <title>The Chlorella variabilis NC64A genome reveals adaptation to photosymbiosis, coevolution with viruses, and cryptic sex.</title>
        <authorList>
            <person name="Blanc G."/>
            <person name="Duncan G."/>
            <person name="Agarkova I."/>
            <person name="Borodovsky M."/>
            <person name="Gurnon J."/>
            <person name="Kuo A."/>
            <person name="Lindquist E."/>
            <person name="Lucas S."/>
            <person name="Pangilinan J."/>
            <person name="Polle J."/>
            <person name="Salamov A."/>
            <person name="Terry A."/>
            <person name="Yamada T."/>
            <person name="Dunigan D.D."/>
            <person name="Grigoriev I.V."/>
            <person name="Claverie J.M."/>
            <person name="Van Etten J.L."/>
        </authorList>
    </citation>
    <scope>NUCLEOTIDE SEQUENCE [LARGE SCALE GENOMIC DNA]</scope>
    <source>
        <strain evidence="3 4">NC64A</strain>
    </source>
</reference>
<dbReference type="PROSITE" id="PS50234">
    <property type="entry name" value="VWFA"/>
    <property type="match status" value="1"/>
</dbReference>
<keyword evidence="4" id="KW-1185">Reference proteome</keyword>
<dbReference type="Proteomes" id="UP000008141">
    <property type="component" value="Unassembled WGS sequence"/>
</dbReference>
<dbReference type="Gene3D" id="3.40.50.410">
    <property type="entry name" value="von Willebrand factor, type A domain"/>
    <property type="match status" value="1"/>
</dbReference>
<feature type="compositionally biased region" description="Low complexity" evidence="1">
    <location>
        <begin position="536"/>
        <end position="545"/>
    </location>
</feature>
<feature type="compositionally biased region" description="Basic and acidic residues" evidence="1">
    <location>
        <begin position="27"/>
        <end position="38"/>
    </location>
</feature>
<feature type="region of interest" description="Disordered" evidence="1">
    <location>
        <begin position="224"/>
        <end position="277"/>
    </location>
</feature>
<feature type="region of interest" description="Disordered" evidence="1">
    <location>
        <begin position="1"/>
        <end position="39"/>
    </location>
</feature>
<protein>
    <recommendedName>
        <fullName evidence="2">VWFA domain-containing protein</fullName>
    </recommendedName>
</protein>
<evidence type="ECO:0000256" key="1">
    <source>
        <dbReference type="SAM" id="MobiDB-lite"/>
    </source>
</evidence>
<feature type="compositionally biased region" description="Low complexity" evidence="1">
    <location>
        <begin position="256"/>
        <end position="277"/>
    </location>
</feature>
<dbReference type="RefSeq" id="XP_005849036.1">
    <property type="nucleotide sequence ID" value="XM_005848974.1"/>
</dbReference>
<dbReference type="EMBL" id="GL433840">
    <property type="protein sequence ID" value="EFN56934.1"/>
    <property type="molecule type" value="Genomic_DNA"/>
</dbReference>
<evidence type="ECO:0000313" key="4">
    <source>
        <dbReference type="Proteomes" id="UP000008141"/>
    </source>
</evidence>
<dbReference type="KEGG" id="cvr:CHLNCDRAFT_143466"/>
<feature type="region of interest" description="Disordered" evidence="1">
    <location>
        <begin position="176"/>
        <end position="196"/>
    </location>
</feature>
<dbReference type="SMART" id="SM00327">
    <property type="entry name" value="VWA"/>
    <property type="match status" value="1"/>
</dbReference>
<dbReference type="InterPro" id="IPR002035">
    <property type="entry name" value="VWF_A"/>
</dbReference>
<sequence length="785" mass="82011">MKRLLNAMRQVSDPAEPQADVMEEERDPQGKEEPKEVDGNTWRVEALQEVDPYQHGAYACAATTACQPAGAARRLLGSLVGARGGGGAPQAAAKCGAMPPAPPRMMPAPCAAPCAAMAPGGAAFAAEGCAIGFKTGGAQDAANFRENIAAGHLPLPSDVTYEGLIKDYYFDTSPTPPDGWVDAGGEAPPPPRPTELFAPTYSLALAPDPLLVAAAAADDDRLTAAGADSPLPSPSPRLADPAPRQGAGDGPAGEHAQQSQQQAQQQDQQQDQQQAQQAQQAQQDVFLAVGLDSGLTDFRRPRLNLCLLLDVSGSMDCAFDRHYYDAATGRQATLQGEEARRTKLDVAKEVIKGVLERLSPDDCVAISLFSDAAATPKRMGRWGDADAAGIQAGIDSLRTAGLDEGMAQLRRWGGFVDGDPLATENRLIVLTDAEANCGDVSETGLLARLKAAAADRLYATIVGVGLDFQTQLVEGIMRVRGASYFSVHSPGEFKRRLGEEFDFMVAPLVFDLELRVDPASLAPAHQGAGGGGGVTGAAAAGEPAPGAGPGSPGAGSGGWKVVHVYGSPDSEERRLSGGGSIMRVSTLFPSAKSEEGIKGGVVLLRMRPPPGTDARTAPPLRLSARYADRRLLAAAAAAERGPGGGAAAASYFHSSGVRKAVALARLVDALQCWLVDEWAAVKSPRPPGNDGWNAGAGPRRLRPGCPLLPPDGLARKEAAGEPERPTMPAWMQLGQWERQSQALRVGPEARAALCQLLSFFRAEVAALGDSDMQQEVELLQKLVAA</sequence>
<name>E1ZAZ1_CHLVA</name>
<feature type="domain" description="VWFA" evidence="2">
    <location>
        <begin position="304"/>
        <end position="501"/>
    </location>
</feature>
<organism evidence="4">
    <name type="scientific">Chlorella variabilis</name>
    <name type="common">Green alga</name>
    <dbReference type="NCBI Taxonomy" id="554065"/>
    <lineage>
        <taxon>Eukaryota</taxon>
        <taxon>Viridiplantae</taxon>
        <taxon>Chlorophyta</taxon>
        <taxon>core chlorophytes</taxon>
        <taxon>Trebouxiophyceae</taxon>
        <taxon>Chlorellales</taxon>
        <taxon>Chlorellaceae</taxon>
        <taxon>Chlorella clade</taxon>
        <taxon>Chlorella</taxon>
    </lineage>
</organism>
<dbReference type="InterPro" id="IPR036465">
    <property type="entry name" value="vWFA_dom_sf"/>
</dbReference>
<evidence type="ECO:0000259" key="2">
    <source>
        <dbReference type="PROSITE" id="PS50234"/>
    </source>
</evidence>
<dbReference type="SUPFAM" id="SSF53300">
    <property type="entry name" value="vWA-like"/>
    <property type="match status" value="1"/>
</dbReference>
<gene>
    <name evidence="3" type="ORF">CHLNCDRAFT_143466</name>
</gene>
<proteinExistence type="predicted"/>
<dbReference type="OrthoDB" id="687730at2759"/>